<evidence type="ECO:0000313" key="2">
    <source>
        <dbReference type="EMBL" id="ASP47828.1"/>
    </source>
</evidence>
<name>A0A222G7G7_9GAMM</name>
<accession>A0A222G7G7</accession>
<protein>
    <recommendedName>
        <fullName evidence="1">Mannosyl-glycoprotein endo-beta-N-acetylglucosamidase-like domain-containing protein</fullName>
    </recommendedName>
</protein>
<gene>
    <name evidence="2" type="ORF">B5D82_08705</name>
</gene>
<dbReference type="SMART" id="SM00047">
    <property type="entry name" value="LYZ2"/>
    <property type="match status" value="1"/>
</dbReference>
<sequence length="276" mass="31219">MKSKFKLKIPAIFFSALFTLVLIDSVIKGDSSGLLIPKVEAKVNASMKSLPDFSKIVDVREKKEAFFVTLYPIIQAENNHVLQLRKLINMLRSIPIAKLSAKQQAWLLNISKNYKLANEYIDNDTFDELLKRVDYVPPSLALTQAAIESGWGTSRFAKQGNNLFGQWCFSEGCGMVPSSRESGKGHEVAKFDSINMSVRSYILNLNTHDSYTELRENRALLRQQEASFTGVTLAKALTEYSEEGKHYVAKVTEFINQNKLQRFTTEFESSIEIITD</sequence>
<dbReference type="OrthoDB" id="9788155at2"/>
<dbReference type="InterPro" id="IPR053195">
    <property type="entry name" value="Bax-like"/>
</dbReference>
<dbReference type="Proteomes" id="UP000202259">
    <property type="component" value="Chromosome"/>
</dbReference>
<dbReference type="Gene3D" id="1.10.530.10">
    <property type="match status" value="1"/>
</dbReference>
<keyword evidence="3" id="KW-1185">Reference proteome</keyword>
<proteinExistence type="predicted"/>
<dbReference type="RefSeq" id="WP_081150838.1">
    <property type="nucleotide sequence ID" value="NZ_CP020465.1"/>
</dbReference>
<dbReference type="EMBL" id="CP020465">
    <property type="protein sequence ID" value="ASP47828.1"/>
    <property type="molecule type" value="Genomic_DNA"/>
</dbReference>
<dbReference type="GO" id="GO:0004040">
    <property type="term" value="F:amidase activity"/>
    <property type="evidence" value="ECO:0007669"/>
    <property type="project" value="InterPro"/>
</dbReference>
<dbReference type="PANTHER" id="PTHR40572:SF1">
    <property type="entry name" value="PROTEIN BAX"/>
    <property type="match status" value="1"/>
</dbReference>
<evidence type="ECO:0000313" key="3">
    <source>
        <dbReference type="Proteomes" id="UP000202259"/>
    </source>
</evidence>
<dbReference type="Pfam" id="PF01832">
    <property type="entry name" value="Glucosaminidase"/>
    <property type="match status" value="1"/>
</dbReference>
<dbReference type="PANTHER" id="PTHR40572">
    <property type="entry name" value="PROTEIN BAX"/>
    <property type="match status" value="1"/>
</dbReference>
<evidence type="ECO:0000259" key="1">
    <source>
        <dbReference type="SMART" id="SM00047"/>
    </source>
</evidence>
<organism evidence="2 3">
    <name type="scientific">Cognaticolwellia beringensis</name>
    <dbReference type="NCBI Taxonomy" id="1967665"/>
    <lineage>
        <taxon>Bacteria</taxon>
        <taxon>Pseudomonadati</taxon>
        <taxon>Pseudomonadota</taxon>
        <taxon>Gammaproteobacteria</taxon>
        <taxon>Alteromonadales</taxon>
        <taxon>Colwelliaceae</taxon>
        <taxon>Cognaticolwellia</taxon>
    </lineage>
</organism>
<dbReference type="AlphaFoldDB" id="A0A222G7G7"/>
<reference evidence="2 3" key="1">
    <citation type="submission" date="2017-08" db="EMBL/GenBank/DDBJ databases">
        <title>Complete genome of Colwellia sp. NB097-1, a psychrophile bacterium ioslated from Bering Sea.</title>
        <authorList>
            <person name="Chen X."/>
        </authorList>
    </citation>
    <scope>NUCLEOTIDE SEQUENCE [LARGE SCALE GENOMIC DNA]</scope>
    <source>
        <strain evidence="2 3">NB097-1</strain>
    </source>
</reference>
<dbReference type="KEGG" id="cber:B5D82_08705"/>
<dbReference type="InterPro" id="IPR002901">
    <property type="entry name" value="MGlyc_endo_b_GlcNAc-like_dom"/>
</dbReference>
<feature type="domain" description="Mannosyl-glycoprotein endo-beta-N-acetylglucosamidase-like" evidence="1">
    <location>
        <begin position="107"/>
        <end position="248"/>
    </location>
</feature>